<protein>
    <submittedName>
        <fullName evidence="3">Uncharacterized protein</fullName>
    </submittedName>
</protein>
<gene>
    <name evidence="3" type="ORF">AK812_SmicGene16990</name>
</gene>
<feature type="compositionally biased region" description="Basic and acidic residues" evidence="1">
    <location>
        <begin position="148"/>
        <end position="161"/>
    </location>
</feature>
<keyword evidence="4" id="KW-1185">Reference proteome</keyword>
<dbReference type="AlphaFoldDB" id="A0A1Q9DYS8"/>
<feature type="transmembrane region" description="Helical" evidence="2">
    <location>
        <begin position="403"/>
        <end position="426"/>
    </location>
</feature>
<keyword evidence="2" id="KW-0812">Transmembrane</keyword>
<accession>A0A1Q9DYS8</accession>
<sequence>MELTNSEEALLQEHGLSQSGVRRIEDLLRALDRHQDNGTGPESRWALSRLVARIEDCIDTLETVAEVLHRRLVPRGFLPLQRVPVHNADLYRFFQWIRQYSEICLQAVDRNLAAPLQPGETVRGADEDGEIRVVERASSSSDPAPVVRAERSRSRSPHRESLGAATSANVHVSQAPVSGELAEELQGIWREVPDEPAQLMASSTTTTCLPFWGVSWFGDLWTSTTSTTSTSSSLMPEDVVRDVVNLNLILASQGDREEILLQLLSQQRRLLHQLRLIGVALEELCTWLGVPLTAVPFNGNVMAGNIMDAIQHESQFGSAPSSSRPSRQFGISSLSLPLGLRSRGIGGGFGKHMFVKYMSGRDSRPLKETLNPGIGTNNSFSFSAMRGRLWVSYRRVNAFRGGAALIVAGLLLDVGAMDLARVLYFVSDHLHLVHLLMLLRWIAVLYLAFLVDTENAAEVVMILECGGFHSLMTRTRNLSLKMMMELIVNQTRS</sequence>
<evidence type="ECO:0000256" key="1">
    <source>
        <dbReference type="SAM" id="MobiDB-lite"/>
    </source>
</evidence>
<reference evidence="3 4" key="1">
    <citation type="submission" date="2016-02" db="EMBL/GenBank/DDBJ databases">
        <title>Genome analysis of coral dinoflagellate symbionts highlights evolutionary adaptations to a symbiotic lifestyle.</title>
        <authorList>
            <person name="Aranda M."/>
            <person name="Li Y."/>
            <person name="Liew Y.J."/>
            <person name="Baumgarten S."/>
            <person name="Simakov O."/>
            <person name="Wilson M."/>
            <person name="Piel J."/>
            <person name="Ashoor H."/>
            <person name="Bougouffa S."/>
            <person name="Bajic V.B."/>
            <person name="Ryu T."/>
            <person name="Ravasi T."/>
            <person name="Bayer T."/>
            <person name="Micklem G."/>
            <person name="Kim H."/>
            <person name="Bhak J."/>
            <person name="Lajeunesse T.C."/>
            <person name="Voolstra C.R."/>
        </authorList>
    </citation>
    <scope>NUCLEOTIDE SEQUENCE [LARGE SCALE GENOMIC DNA]</scope>
    <source>
        <strain evidence="3 4">CCMP2467</strain>
    </source>
</reference>
<keyword evidence="2" id="KW-0472">Membrane</keyword>
<organism evidence="3 4">
    <name type="scientific">Symbiodinium microadriaticum</name>
    <name type="common">Dinoflagellate</name>
    <name type="synonym">Zooxanthella microadriatica</name>
    <dbReference type="NCBI Taxonomy" id="2951"/>
    <lineage>
        <taxon>Eukaryota</taxon>
        <taxon>Sar</taxon>
        <taxon>Alveolata</taxon>
        <taxon>Dinophyceae</taxon>
        <taxon>Suessiales</taxon>
        <taxon>Symbiodiniaceae</taxon>
        <taxon>Symbiodinium</taxon>
    </lineage>
</organism>
<feature type="region of interest" description="Disordered" evidence="1">
    <location>
        <begin position="134"/>
        <end position="169"/>
    </location>
</feature>
<evidence type="ECO:0000313" key="4">
    <source>
        <dbReference type="Proteomes" id="UP000186817"/>
    </source>
</evidence>
<feature type="transmembrane region" description="Helical" evidence="2">
    <location>
        <begin position="432"/>
        <end position="451"/>
    </location>
</feature>
<evidence type="ECO:0000313" key="3">
    <source>
        <dbReference type="EMBL" id="OLQ00330.1"/>
    </source>
</evidence>
<comment type="caution">
    <text evidence="3">The sequence shown here is derived from an EMBL/GenBank/DDBJ whole genome shotgun (WGS) entry which is preliminary data.</text>
</comment>
<dbReference type="EMBL" id="LSRX01000331">
    <property type="protein sequence ID" value="OLQ00330.1"/>
    <property type="molecule type" value="Genomic_DNA"/>
</dbReference>
<proteinExistence type="predicted"/>
<name>A0A1Q9DYS8_SYMMI</name>
<evidence type="ECO:0000256" key="2">
    <source>
        <dbReference type="SAM" id="Phobius"/>
    </source>
</evidence>
<dbReference type="OrthoDB" id="449480at2759"/>
<dbReference type="Proteomes" id="UP000186817">
    <property type="component" value="Unassembled WGS sequence"/>
</dbReference>
<keyword evidence="2" id="KW-1133">Transmembrane helix</keyword>